<dbReference type="Gene3D" id="6.10.250.660">
    <property type="match status" value="1"/>
</dbReference>
<gene>
    <name evidence="1" type="ORF">RM425_10045</name>
</gene>
<accession>A0ABU2K7S0</accession>
<sequence length="96" mass="10631">MSDPAAMKADELRAVQLGRPGWGRKGYSIVEVDAFLARALDALTALALRRAPQLTADEVQKVRFRKEPFGRGRGHDEDQVDALLDRLELTLRTATA</sequence>
<evidence type="ECO:0000313" key="1">
    <source>
        <dbReference type="EMBL" id="MDT0276239.1"/>
    </source>
</evidence>
<protein>
    <submittedName>
        <fullName evidence="1">DivIVA domain-containing protein</fullName>
    </submittedName>
</protein>
<keyword evidence="2" id="KW-1185">Reference proteome</keyword>
<organism evidence="1 2">
    <name type="scientific">Blastococcus goldschmidtiae</name>
    <dbReference type="NCBI Taxonomy" id="3075546"/>
    <lineage>
        <taxon>Bacteria</taxon>
        <taxon>Bacillati</taxon>
        <taxon>Actinomycetota</taxon>
        <taxon>Actinomycetes</taxon>
        <taxon>Geodermatophilales</taxon>
        <taxon>Geodermatophilaceae</taxon>
        <taxon>Blastococcus</taxon>
    </lineage>
</organism>
<comment type="caution">
    <text evidence="1">The sequence shown here is derived from an EMBL/GenBank/DDBJ whole genome shotgun (WGS) entry which is preliminary data.</text>
</comment>
<evidence type="ECO:0000313" key="2">
    <source>
        <dbReference type="Proteomes" id="UP001183222"/>
    </source>
</evidence>
<dbReference type="EMBL" id="JAVREI010000005">
    <property type="protein sequence ID" value="MDT0276239.1"/>
    <property type="molecule type" value="Genomic_DNA"/>
</dbReference>
<dbReference type="RefSeq" id="WP_311345053.1">
    <property type="nucleotide sequence ID" value="NZ_JAVREI010000005.1"/>
</dbReference>
<name>A0ABU2K7S0_9ACTN</name>
<proteinExistence type="predicted"/>
<reference evidence="2" key="1">
    <citation type="submission" date="2023-07" db="EMBL/GenBank/DDBJ databases">
        <title>30 novel species of actinomycetes from the DSMZ collection.</title>
        <authorList>
            <person name="Nouioui I."/>
        </authorList>
    </citation>
    <scope>NUCLEOTIDE SEQUENCE [LARGE SCALE GENOMIC DNA]</scope>
    <source>
        <strain evidence="2">DSM 46792</strain>
    </source>
</reference>
<dbReference type="NCBIfam" id="TIGR03544">
    <property type="entry name" value="DivI1A_domain"/>
    <property type="match status" value="2"/>
</dbReference>
<dbReference type="Proteomes" id="UP001183222">
    <property type="component" value="Unassembled WGS sequence"/>
</dbReference>
<dbReference type="InterPro" id="IPR019933">
    <property type="entry name" value="DivIVA_domain"/>
</dbReference>